<dbReference type="InterPro" id="IPR036388">
    <property type="entry name" value="WH-like_DNA-bd_sf"/>
</dbReference>
<dbReference type="InterPro" id="IPR036390">
    <property type="entry name" value="WH_DNA-bd_sf"/>
</dbReference>
<evidence type="ECO:0000259" key="4">
    <source>
        <dbReference type="PROSITE" id="PS50956"/>
    </source>
</evidence>
<dbReference type="SMART" id="SM00344">
    <property type="entry name" value="HTH_ASNC"/>
    <property type="match status" value="1"/>
</dbReference>
<keyword evidence="3" id="KW-0804">Transcription</keyword>
<accession>A0A3A3FXE2</accession>
<dbReference type="Gene3D" id="1.10.10.10">
    <property type="entry name" value="Winged helix-like DNA-binding domain superfamily/Winged helix DNA-binding domain"/>
    <property type="match status" value="1"/>
</dbReference>
<keyword evidence="2" id="KW-0238">DNA-binding</keyword>
<name>A0A3A3FXE2_9BURK</name>
<reference evidence="6" key="1">
    <citation type="submission" date="2018-09" db="EMBL/GenBank/DDBJ databases">
        <authorList>
            <person name="Zhu H."/>
        </authorList>
    </citation>
    <scope>NUCLEOTIDE SEQUENCE [LARGE SCALE GENOMIC DNA]</scope>
    <source>
        <strain evidence="6">K1R23-30</strain>
    </source>
</reference>
<proteinExistence type="predicted"/>
<dbReference type="InterPro" id="IPR000485">
    <property type="entry name" value="AsnC-type_HTH_dom"/>
</dbReference>
<evidence type="ECO:0000256" key="3">
    <source>
        <dbReference type="ARBA" id="ARBA00023163"/>
    </source>
</evidence>
<dbReference type="Proteomes" id="UP000265955">
    <property type="component" value="Unassembled WGS sequence"/>
</dbReference>
<dbReference type="GO" id="GO:0043565">
    <property type="term" value="F:sequence-specific DNA binding"/>
    <property type="evidence" value="ECO:0007669"/>
    <property type="project" value="InterPro"/>
</dbReference>
<evidence type="ECO:0000256" key="1">
    <source>
        <dbReference type="ARBA" id="ARBA00023015"/>
    </source>
</evidence>
<keyword evidence="1" id="KW-0805">Transcription regulation</keyword>
<dbReference type="PANTHER" id="PTHR30154:SF34">
    <property type="entry name" value="TRANSCRIPTIONAL REGULATOR AZLB"/>
    <property type="match status" value="1"/>
</dbReference>
<sequence length="112" mass="12465">MQQPLMSNQKNKTRPLDELDEAILSLLRIEPLESNKTLAQKLTVSEAAIAARLRALERDGIMKVMAQCDYRAMGYDLVASVEIAVVGRKSDAVDEFSYLYLNGAGSEAEFRL</sequence>
<dbReference type="EMBL" id="QYUO01000003">
    <property type="protein sequence ID" value="RJF91739.1"/>
    <property type="molecule type" value="Genomic_DNA"/>
</dbReference>
<evidence type="ECO:0000313" key="6">
    <source>
        <dbReference type="Proteomes" id="UP000265955"/>
    </source>
</evidence>
<dbReference type="InterPro" id="IPR019888">
    <property type="entry name" value="Tscrpt_reg_AsnC-like"/>
</dbReference>
<dbReference type="SUPFAM" id="SSF46785">
    <property type="entry name" value="Winged helix' DNA-binding domain"/>
    <property type="match status" value="1"/>
</dbReference>
<dbReference type="AlphaFoldDB" id="A0A3A3FXE2"/>
<gene>
    <name evidence="5" type="ORF">D3871_23895</name>
</gene>
<dbReference type="Pfam" id="PF13404">
    <property type="entry name" value="HTH_AsnC-type"/>
    <property type="match status" value="1"/>
</dbReference>
<dbReference type="PANTHER" id="PTHR30154">
    <property type="entry name" value="LEUCINE-RESPONSIVE REGULATORY PROTEIN"/>
    <property type="match status" value="1"/>
</dbReference>
<feature type="domain" description="HTH asnC-type" evidence="4">
    <location>
        <begin position="16"/>
        <end position="76"/>
    </location>
</feature>
<dbReference type="GO" id="GO:0043200">
    <property type="term" value="P:response to amino acid"/>
    <property type="evidence" value="ECO:0007669"/>
    <property type="project" value="TreeGrafter"/>
</dbReference>
<comment type="caution">
    <text evidence="5">The sequence shown here is derived from an EMBL/GenBank/DDBJ whole genome shotgun (WGS) entry which is preliminary data.</text>
</comment>
<protein>
    <submittedName>
        <fullName evidence="5">Lrp/AsnC family transcriptional regulator</fullName>
    </submittedName>
</protein>
<dbReference type="GO" id="GO:0005829">
    <property type="term" value="C:cytosol"/>
    <property type="evidence" value="ECO:0007669"/>
    <property type="project" value="TreeGrafter"/>
</dbReference>
<keyword evidence="6" id="KW-1185">Reference proteome</keyword>
<evidence type="ECO:0000256" key="2">
    <source>
        <dbReference type="ARBA" id="ARBA00023125"/>
    </source>
</evidence>
<evidence type="ECO:0000313" key="5">
    <source>
        <dbReference type="EMBL" id="RJF91739.1"/>
    </source>
</evidence>
<organism evidence="5 6">
    <name type="scientific">Noviherbaspirillum saxi</name>
    <dbReference type="NCBI Taxonomy" id="2320863"/>
    <lineage>
        <taxon>Bacteria</taxon>
        <taxon>Pseudomonadati</taxon>
        <taxon>Pseudomonadota</taxon>
        <taxon>Betaproteobacteria</taxon>
        <taxon>Burkholderiales</taxon>
        <taxon>Oxalobacteraceae</taxon>
        <taxon>Noviherbaspirillum</taxon>
    </lineage>
</organism>
<dbReference type="PROSITE" id="PS50956">
    <property type="entry name" value="HTH_ASNC_2"/>
    <property type="match status" value="1"/>
</dbReference>